<accession>A0ABN7K886</accession>
<dbReference type="Gene3D" id="3.40.640.10">
    <property type="entry name" value="Type I PLP-dependent aspartate aminotransferase-like (Major domain)"/>
    <property type="match status" value="1"/>
</dbReference>
<dbReference type="InterPro" id="IPR015421">
    <property type="entry name" value="PyrdxlP-dep_Trfase_major"/>
</dbReference>
<dbReference type="Proteomes" id="UP000789803">
    <property type="component" value="Unassembled WGS sequence"/>
</dbReference>
<gene>
    <name evidence="3" type="primary">arnB</name>
    <name evidence="3" type="ORF">LMG7974_01110</name>
</gene>
<dbReference type="EC" id="2.6.1.87" evidence="3"/>
<dbReference type="PIRSF" id="PIRSF000390">
    <property type="entry name" value="PLP_StrS"/>
    <property type="match status" value="1"/>
</dbReference>
<protein>
    <submittedName>
        <fullName evidence="3">UDP-4-amino-4-deoxy-L-arabinose--oxoglutarate aminotransferase</fullName>
        <ecNumber evidence="3">2.6.1.87</ecNumber>
    </submittedName>
</protein>
<comment type="caution">
    <text evidence="3">The sequence shown here is derived from an EMBL/GenBank/DDBJ whole genome shotgun (WGS) entry which is preliminary data.</text>
</comment>
<dbReference type="EMBL" id="CAJHOF010000008">
    <property type="protein sequence ID" value="CAD7288650.1"/>
    <property type="molecule type" value="Genomic_DNA"/>
</dbReference>
<keyword evidence="3" id="KW-0032">Aminotransferase</keyword>
<dbReference type="Gene3D" id="3.90.1150.10">
    <property type="entry name" value="Aspartate Aminotransferase, domain 1"/>
    <property type="match status" value="1"/>
</dbReference>
<dbReference type="PANTHER" id="PTHR30244">
    <property type="entry name" value="TRANSAMINASE"/>
    <property type="match status" value="1"/>
</dbReference>
<keyword evidence="3" id="KW-0808">Transferase</keyword>
<dbReference type="PANTHER" id="PTHR30244:SF34">
    <property type="entry name" value="DTDP-4-AMINO-4,6-DIDEOXYGALACTOSE TRANSAMINASE"/>
    <property type="match status" value="1"/>
</dbReference>
<organism evidence="3 4">
    <name type="scientific">Campylobacter majalis</name>
    <dbReference type="NCBI Taxonomy" id="2790656"/>
    <lineage>
        <taxon>Bacteria</taxon>
        <taxon>Pseudomonadati</taxon>
        <taxon>Campylobacterota</taxon>
        <taxon>Epsilonproteobacteria</taxon>
        <taxon>Campylobacterales</taxon>
        <taxon>Campylobacteraceae</taxon>
        <taxon>Campylobacter</taxon>
    </lineage>
</organism>
<evidence type="ECO:0000256" key="1">
    <source>
        <dbReference type="ARBA" id="ARBA00037999"/>
    </source>
</evidence>
<evidence type="ECO:0000256" key="2">
    <source>
        <dbReference type="RuleBase" id="RU004508"/>
    </source>
</evidence>
<dbReference type="InterPro" id="IPR015424">
    <property type="entry name" value="PyrdxlP-dep_Trfase"/>
</dbReference>
<sequence length="376" mass="42844">MQEILFYKPTIDDNDIEAIKKTLSSQNNTVVHELESYLTKFFGVKHAVSTSSNAATHHLALSAMDVKRGDKFICSVNAFPSIAQAIRHFDAEPILVDIDEDDFNIDPNALKECLQKNHHKKLKGVFVNHVAGQSAMISEIKKIADEYEIQVLDDANEAVGLTYNGEKLAAKESILTCFHIHSQLINPISAAGFMITNNDELAQKAQLLRNHALINGLDRHGNLSYVYDVVDIGLKYDITAINAAFALSQLQKYDTFRKRRQHIAEIYNRELKDVPHVSTPIKKRDHAYTQYIIKIDKNRDSFARELLDNGIHTSLHYIPIHLLSYYKNKYNLKVNAYPNALKTYQQVLSLPIYNSLKDEEVMYICDKIKQIAKTRV</sequence>
<keyword evidence="2" id="KW-0663">Pyridoxal phosphate</keyword>
<dbReference type="Pfam" id="PF01041">
    <property type="entry name" value="DegT_DnrJ_EryC1"/>
    <property type="match status" value="1"/>
</dbReference>
<evidence type="ECO:0000313" key="4">
    <source>
        <dbReference type="Proteomes" id="UP000789803"/>
    </source>
</evidence>
<dbReference type="GO" id="GO:0099620">
    <property type="term" value="F:UDP-4-amino-4-deoxy-L-arabinose aminotransferase"/>
    <property type="evidence" value="ECO:0007669"/>
    <property type="project" value="UniProtKB-EC"/>
</dbReference>
<dbReference type="InterPro" id="IPR000653">
    <property type="entry name" value="DegT/StrS_aminotransferase"/>
</dbReference>
<evidence type="ECO:0000313" key="3">
    <source>
        <dbReference type="EMBL" id="CAD7288650.1"/>
    </source>
</evidence>
<name>A0ABN7K886_9BACT</name>
<comment type="similarity">
    <text evidence="1 2">Belongs to the DegT/DnrJ/EryC1 family.</text>
</comment>
<dbReference type="InterPro" id="IPR015422">
    <property type="entry name" value="PyrdxlP-dep_Trfase_small"/>
</dbReference>
<dbReference type="SUPFAM" id="SSF53383">
    <property type="entry name" value="PLP-dependent transferases"/>
    <property type="match status" value="1"/>
</dbReference>
<proteinExistence type="inferred from homology"/>
<dbReference type="RefSeq" id="WP_229932908.1">
    <property type="nucleotide sequence ID" value="NZ_CAJHOF010000008.1"/>
</dbReference>
<reference evidence="3 4" key="1">
    <citation type="submission" date="2020-11" db="EMBL/GenBank/DDBJ databases">
        <authorList>
            <person name="Peeters C."/>
        </authorList>
    </citation>
    <scope>NUCLEOTIDE SEQUENCE [LARGE SCALE GENOMIC DNA]</scope>
    <source>
        <strain evidence="3 4">LMG 7974</strain>
    </source>
</reference>
<keyword evidence="4" id="KW-1185">Reference proteome</keyword>